<keyword evidence="3" id="KW-1185">Reference proteome</keyword>
<dbReference type="SUPFAM" id="SSF54909">
    <property type="entry name" value="Dimeric alpha+beta barrel"/>
    <property type="match status" value="2"/>
</dbReference>
<sequence>MAPLVTTAKLVCKSKEAREQVFSAFHKIVEHSREYEPGVLRYIVTVPIDDKTGTELYMIEEYASQKVSDDHLATAPVQDLIKLFTTGDVLAGAPEVHNTHTVAEKIAKPPPTLISDPAILLASIEYKPGTLEHALEGWKELVDYVEKNEEGTRAYAITAAEGGSEVRAVEVYDSWDYVFKVHAKSPAMAECTKHNGKDRVGRIGIVQLRAVDGFLGRERGGAKI</sequence>
<evidence type="ECO:0000313" key="2">
    <source>
        <dbReference type="EMBL" id="KAF2659778.1"/>
    </source>
</evidence>
<dbReference type="PROSITE" id="PS51725">
    <property type="entry name" value="ABM"/>
    <property type="match status" value="1"/>
</dbReference>
<evidence type="ECO:0000259" key="1">
    <source>
        <dbReference type="PROSITE" id="PS51725"/>
    </source>
</evidence>
<dbReference type="Gene3D" id="3.30.70.100">
    <property type="match status" value="2"/>
</dbReference>
<dbReference type="EMBL" id="MU004304">
    <property type="protein sequence ID" value="KAF2659778.1"/>
    <property type="molecule type" value="Genomic_DNA"/>
</dbReference>
<dbReference type="OrthoDB" id="4520428at2759"/>
<feature type="domain" description="ABM" evidence="1">
    <location>
        <begin position="4"/>
        <end position="98"/>
    </location>
</feature>
<accession>A0A6A6TLI0</accession>
<dbReference type="PANTHER" id="PTHR40624">
    <property type="entry name" value="BIOSYNTHESIS MONOOXYGENASE, PUTATIVE (AFU_ORTHOLOGUE AFUA_1G12025)-RELATED"/>
    <property type="match status" value="1"/>
</dbReference>
<dbReference type="PANTHER" id="PTHR40624:SF1">
    <property type="entry name" value="BIOSYNTHESIS MONOOXYGENASE, PUTATIVE (AFU_ORTHOLOGUE AFUA_1G12025)-RELATED"/>
    <property type="match status" value="1"/>
</dbReference>
<dbReference type="InterPro" id="IPR007138">
    <property type="entry name" value="ABM_dom"/>
</dbReference>
<name>A0A6A6TLI0_9PLEO</name>
<protein>
    <recommendedName>
        <fullName evidence="1">ABM domain-containing protein</fullName>
    </recommendedName>
</protein>
<proteinExistence type="predicted"/>
<gene>
    <name evidence="2" type="ORF">K491DRAFT_622225</name>
</gene>
<dbReference type="AlphaFoldDB" id="A0A6A6TLI0"/>
<evidence type="ECO:0000313" key="3">
    <source>
        <dbReference type="Proteomes" id="UP000799324"/>
    </source>
</evidence>
<organism evidence="2 3">
    <name type="scientific">Lophiostoma macrostomum CBS 122681</name>
    <dbReference type="NCBI Taxonomy" id="1314788"/>
    <lineage>
        <taxon>Eukaryota</taxon>
        <taxon>Fungi</taxon>
        <taxon>Dikarya</taxon>
        <taxon>Ascomycota</taxon>
        <taxon>Pezizomycotina</taxon>
        <taxon>Dothideomycetes</taxon>
        <taxon>Pleosporomycetidae</taxon>
        <taxon>Pleosporales</taxon>
        <taxon>Lophiostomataceae</taxon>
        <taxon>Lophiostoma</taxon>
    </lineage>
</organism>
<reference evidence="2" key="1">
    <citation type="journal article" date="2020" name="Stud. Mycol.">
        <title>101 Dothideomycetes genomes: a test case for predicting lifestyles and emergence of pathogens.</title>
        <authorList>
            <person name="Haridas S."/>
            <person name="Albert R."/>
            <person name="Binder M."/>
            <person name="Bloem J."/>
            <person name="Labutti K."/>
            <person name="Salamov A."/>
            <person name="Andreopoulos B."/>
            <person name="Baker S."/>
            <person name="Barry K."/>
            <person name="Bills G."/>
            <person name="Bluhm B."/>
            <person name="Cannon C."/>
            <person name="Castanera R."/>
            <person name="Culley D."/>
            <person name="Daum C."/>
            <person name="Ezra D."/>
            <person name="Gonzalez J."/>
            <person name="Henrissat B."/>
            <person name="Kuo A."/>
            <person name="Liang C."/>
            <person name="Lipzen A."/>
            <person name="Lutzoni F."/>
            <person name="Magnuson J."/>
            <person name="Mondo S."/>
            <person name="Nolan M."/>
            <person name="Ohm R."/>
            <person name="Pangilinan J."/>
            <person name="Park H.-J."/>
            <person name="Ramirez L."/>
            <person name="Alfaro M."/>
            <person name="Sun H."/>
            <person name="Tritt A."/>
            <person name="Yoshinaga Y."/>
            <person name="Zwiers L.-H."/>
            <person name="Turgeon B."/>
            <person name="Goodwin S."/>
            <person name="Spatafora J."/>
            <person name="Crous P."/>
            <person name="Grigoriev I."/>
        </authorList>
    </citation>
    <scope>NUCLEOTIDE SEQUENCE</scope>
    <source>
        <strain evidence="2">CBS 122681</strain>
    </source>
</reference>
<dbReference type="Pfam" id="PF03992">
    <property type="entry name" value="ABM"/>
    <property type="match status" value="2"/>
</dbReference>
<dbReference type="Proteomes" id="UP000799324">
    <property type="component" value="Unassembled WGS sequence"/>
</dbReference>
<dbReference type="InterPro" id="IPR011008">
    <property type="entry name" value="Dimeric_a/b-barrel"/>
</dbReference>